<feature type="transmembrane region" description="Helical" evidence="1">
    <location>
        <begin position="202"/>
        <end position="223"/>
    </location>
</feature>
<dbReference type="Pfam" id="PF12412">
    <property type="entry name" value="DUF3667"/>
    <property type="match status" value="1"/>
</dbReference>
<evidence type="ECO:0000313" key="2">
    <source>
        <dbReference type="EMBL" id="MEW9571794.1"/>
    </source>
</evidence>
<protein>
    <submittedName>
        <fullName evidence="2">DUF3667 domain-containing protein</fullName>
    </submittedName>
</protein>
<reference evidence="2 3" key="1">
    <citation type="submission" date="2024-06" db="EMBL/GenBank/DDBJ databases">
        <authorList>
            <person name="Woo H."/>
        </authorList>
    </citation>
    <scope>NUCLEOTIDE SEQUENCE [LARGE SCALE GENOMIC DNA]</scope>
    <source>
        <strain evidence="2 3">Si-c</strain>
    </source>
</reference>
<keyword evidence="1" id="KW-1133">Transmembrane helix</keyword>
<dbReference type="InterPro" id="IPR022134">
    <property type="entry name" value="DUF3667"/>
</dbReference>
<organism evidence="2 3">
    <name type="scientific">Rhodanobacter lycopersici</name>
    <dbReference type="NCBI Taxonomy" id="3162487"/>
    <lineage>
        <taxon>Bacteria</taxon>
        <taxon>Pseudomonadati</taxon>
        <taxon>Pseudomonadota</taxon>
        <taxon>Gammaproteobacteria</taxon>
        <taxon>Lysobacterales</taxon>
        <taxon>Rhodanobacteraceae</taxon>
        <taxon>Rhodanobacter</taxon>
    </lineage>
</organism>
<keyword evidence="1" id="KW-0472">Membrane</keyword>
<dbReference type="EMBL" id="JBFOHK010000002">
    <property type="protein sequence ID" value="MEW9571794.1"/>
    <property type="molecule type" value="Genomic_DNA"/>
</dbReference>
<evidence type="ECO:0000256" key="1">
    <source>
        <dbReference type="SAM" id="Phobius"/>
    </source>
</evidence>
<comment type="caution">
    <text evidence="2">The sequence shown here is derived from an EMBL/GenBank/DDBJ whole genome shotgun (WGS) entry which is preliminary data.</text>
</comment>
<feature type="transmembrane region" description="Helical" evidence="1">
    <location>
        <begin position="278"/>
        <end position="295"/>
    </location>
</feature>
<sequence length="337" mass="37462">MQKPGDLPGESAAVCANCGAPMGGEYCMQCGERRLHPDEHTLRHVAGEWFEAFSHGEGRLLNSLRTLLFKPGELTREYFRGRRVPYTRPVALFFAVNLLYFLLAVLQTFNTSLNTQLEIRPLAEVKQALVMRQVAGAPVTGAESTRLAGAYWRSENPSALNPRKSARPSAVASASGAVPAQEAKVFAALQGYGKRYDERTDALSRALVIALVPMLACWLWLALVPWRRGLAELSIFATHTWAALLLILLVFGWAWRGLANAMLWSRGELPAFLQTDRYGSAALGLLILAYVYCALRNNFRFTWVGSAALCVWTMAGLYLSLELYRLLLFFVTVYALH</sequence>
<keyword evidence="3" id="KW-1185">Reference proteome</keyword>
<proteinExistence type="predicted"/>
<feature type="transmembrane region" description="Helical" evidence="1">
    <location>
        <begin position="307"/>
        <end position="336"/>
    </location>
</feature>
<dbReference type="Proteomes" id="UP001556220">
    <property type="component" value="Unassembled WGS sequence"/>
</dbReference>
<keyword evidence="1" id="KW-0812">Transmembrane</keyword>
<name>A0ABV3QDN1_9GAMM</name>
<feature type="transmembrane region" description="Helical" evidence="1">
    <location>
        <begin position="235"/>
        <end position="258"/>
    </location>
</feature>
<gene>
    <name evidence="2" type="ORF">ABQJ54_08520</name>
</gene>
<dbReference type="RefSeq" id="WP_367853867.1">
    <property type="nucleotide sequence ID" value="NZ_JBFOHK010000002.1"/>
</dbReference>
<evidence type="ECO:0000313" key="3">
    <source>
        <dbReference type="Proteomes" id="UP001556220"/>
    </source>
</evidence>
<feature type="transmembrane region" description="Helical" evidence="1">
    <location>
        <begin position="90"/>
        <end position="109"/>
    </location>
</feature>
<accession>A0ABV3QDN1</accession>